<protein>
    <submittedName>
        <fullName evidence="2">Sugar phosphate nucleotidyltransferase</fullName>
    </submittedName>
</protein>
<dbReference type="Gene3D" id="2.160.10.10">
    <property type="entry name" value="Hexapeptide repeat proteins"/>
    <property type="match status" value="1"/>
</dbReference>
<dbReference type="Gene3D" id="3.90.550.10">
    <property type="entry name" value="Spore Coat Polysaccharide Biosynthesis Protein SpsA, Chain A"/>
    <property type="match status" value="1"/>
</dbReference>
<gene>
    <name evidence="2" type="ORF">WOA13_01650</name>
</gene>
<reference evidence="2 3" key="1">
    <citation type="submission" date="2024-04" db="EMBL/GenBank/DDBJ databases">
        <title>Methanococcoides sp. LMO-2.</title>
        <authorList>
            <person name="Liang L."/>
        </authorList>
    </citation>
    <scope>NUCLEOTIDE SEQUENCE [LARGE SCALE GENOMIC DNA]</scope>
    <source>
        <strain evidence="2 3">LMO-2</strain>
    </source>
</reference>
<dbReference type="SUPFAM" id="SSF53448">
    <property type="entry name" value="Nucleotide-diphospho-sugar transferases"/>
    <property type="match status" value="1"/>
</dbReference>
<proteinExistence type="predicted"/>
<evidence type="ECO:0000313" key="3">
    <source>
        <dbReference type="Proteomes" id="UP001396646"/>
    </source>
</evidence>
<keyword evidence="3" id="KW-1185">Reference proteome</keyword>
<evidence type="ECO:0000313" key="2">
    <source>
        <dbReference type="EMBL" id="MEL4304544.1"/>
    </source>
</evidence>
<dbReference type="InterPro" id="IPR029044">
    <property type="entry name" value="Nucleotide-diphossugar_trans"/>
</dbReference>
<dbReference type="Proteomes" id="UP001396646">
    <property type="component" value="Unassembled WGS sequence"/>
</dbReference>
<evidence type="ECO:0000259" key="1">
    <source>
        <dbReference type="Pfam" id="PF00483"/>
    </source>
</evidence>
<name>A0ABU9KQ82_9EURY</name>
<dbReference type="EMBL" id="JBCAUS010000002">
    <property type="protein sequence ID" value="MEL4304544.1"/>
    <property type="molecule type" value="Genomic_DNA"/>
</dbReference>
<dbReference type="PANTHER" id="PTHR42883:SF2">
    <property type="entry name" value="THYMIDYLYLTRANSFERASE"/>
    <property type="match status" value="1"/>
</dbReference>
<feature type="domain" description="Nucleotidyl transferase" evidence="1">
    <location>
        <begin position="3"/>
        <end position="238"/>
    </location>
</feature>
<accession>A0ABU9KQ82</accession>
<dbReference type="PANTHER" id="PTHR42883">
    <property type="entry name" value="GLUCOSE-1-PHOSPHATE THYMIDYLTRANSFERASE"/>
    <property type="match status" value="1"/>
</dbReference>
<dbReference type="RefSeq" id="WP_342126266.1">
    <property type="nucleotide sequence ID" value="NZ_JBCAUS010000002.1"/>
</dbReference>
<dbReference type="CDD" id="cd04181">
    <property type="entry name" value="NTP_transferase"/>
    <property type="match status" value="1"/>
</dbReference>
<sequence length="352" mass="38853">MKVIIPVAGAGKRLYPHTFTKPKPMVYIAGKPVIGHILDRMIDLEPEEIILVVGYKKEHIISYVDKNYSDIFKITYVEQEQQLGLGHSIYVTKNVVGDSPIMITLGDMIFKAGYLDFYQRHFNNGHCAGSIGVWEVDEPEKYGIVELDGKCISRLVEKPKNPASNLGIAGVYFLKDPSVLFSILEKMVNGYTGNEIQLTDALQTMVSDGHGLKHFFVSSWYDCGHSTSLLETNKILLDESYEKKKMEKLPEVQDTDLHMVEDCNKNLNKKDSVIIEPVCIGNGVRILNSVVGPHVSIAEGTIIEGSIVANTIIGSSSRIKGVNLQSSVIGDDVNVNSKHNSLNVGDSSSIEL</sequence>
<organism evidence="2 3">
    <name type="scientific">Methanococcoides cohabitans</name>
    <dbReference type="NCBI Taxonomy" id="3136559"/>
    <lineage>
        <taxon>Archaea</taxon>
        <taxon>Methanobacteriati</taxon>
        <taxon>Methanobacteriota</taxon>
        <taxon>Stenosarchaea group</taxon>
        <taxon>Methanomicrobia</taxon>
        <taxon>Methanosarcinales</taxon>
        <taxon>Methanosarcinaceae</taxon>
        <taxon>Methanococcoides</taxon>
    </lineage>
</organism>
<comment type="caution">
    <text evidence="2">The sequence shown here is derived from an EMBL/GenBank/DDBJ whole genome shotgun (WGS) entry which is preliminary data.</text>
</comment>
<dbReference type="Pfam" id="PF00483">
    <property type="entry name" value="NTP_transferase"/>
    <property type="match status" value="1"/>
</dbReference>
<dbReference type="InterPro" id="IPR005835">
    <property type="entry name" value="NTP_transferase_dom"/>
</dbReference>